<evidence type="ECO:0000256" key="2">
    <source>
        <dbReference type="ARBA" id="ARBA00022448"/>
    </source>
</evidence>
<dbReference type="InterPro" id="IPR003439">
    <property type="entry name" value="ABC_transporter-like_ATP-bd"/>
</dbReference>
<evidence type="ECO:0000259" key="5">
    <source>
        <dbReference type="PROSITE" id="PS50893"/>
    </source>
</evidence>
<dbReference type="PANTHER" id="PTHR42734">
    <property type="entry name" value="METAL TRANSPORT SYSTEM ATP-BINDING PROTEIN TM_0124-RELATED"/>
    <property type="match status" value="1"/>
</dbReference>
<dbReference type="InterPro" id="IPR050153">
    <property type="entry name" value="Metal_Ion_Import_ABC"/>
</dbReference>
<evidence type="ECO:0000256" key="1">
    <source>
        <dbReference type="ARBA" id="ARBA00005417"/>
    </source>
</evidence>
<accession>A0ABW4E9G7</accession>
<dbReference type="EMBL" id="JBHTON010000045">
    <property type="protein sequence ID" value="MFD1485868.1"/>
    <property type="molecule type" value="Genomic_DNA"/>
</dbReference>
<sequence>MDYELTAKNLAFAYPHRPALFTQAQLQVPQGHILVLLGPNGIGKSTLLGCLTGRLQPLSGQVCIAGVDLASLNARQRAARLAVVAQTGGRGSTLSVQDYLLLGRVSQHGLFGQPDAADRQCVAQALARVGQSQLAPLSLATLSGGQKQLVMIAAALVQAAQILVLDEPTAALDLKNQALVLRLLQSLKHDGKTIIVTTHDPNQATLIADSIAILQAQHLEQITVSQLSAARLEALYQTPIDAVWHGQRPVYLIKGVDPS</sequence>
<dbReference type="InterPro" id="IPR017871">
    <property type="entry name" value="ABC_transporter-like_CS"/>
</dbReference>
<feature type="domain" description="ABC transporter" evidence="5">
    <location>
        <begin position="5"/>
        <end position="241"/>
    </location>
</feature>
<dbReference type="InterPro" id="IPR027417">
    <property type="entry name" value="P-loop_NTPase"/>
</dbReference>
<dbReference type="PROSITE" id="PS00211">
    <property type="entry name" value="ABC_TRANSPORTER_1"/>
    <property type="match status" value="1"/>
</dbReference>
<dbReference type="SUPFAM" id="SSF52540">
    <property type="entry name" value="P-loop containing nucleoside triphosphate hydrolases"/>
    <property type="match status" value="1"/>
</dbReference>
<keyword evidence="7" id="KW-1185">Reference proteome</keyword>
<keyword evidence="4 6" id="KW-0067">ATP-binding</keyword>
<dbReference type="RefSeq" id="WP_125753817.1">
    <property type="nucleotide sequence ID" value="NZ_JBHTON010000045.1"/>
</dbReference>
<comment type="caution">
    <text evidence="6">The sequence shown here is derived from an EMBL/GenBank/DDBJ whole genome shotgun (WGS) entry which is preliminary data.</text>
</comment>
<proteinExistence type="inferred from homology"/>
<evidence type="ECO:0000313" key="7">
    <source>
        <dbReference type="Proteomes" id="UP001597252"/>
    </source>
</evidence>
<organism evidence="6 7">
    <name type="scientific">Lacticaseibacillus baoqingensis</name>
    <dbReference type="NCBI Taxonomy" id="2486013"/>
    <lineage>
        <taxon>Bacteria</taxon>
        <taxon>Bacillati</taxon>
        <taxon>Bacillota</taxon>
        <taxon>Bacilli</taxon>
        <taxon>Lactobacillales</taxon>
        <taxon>Lactobacillaceae</taxon>
        <taxon>Lacticaseibacillus</taxon>
    </lineage>
</organism>
<dbReference type="InterPro" id="IPR003593">
    <property type="entry name" value="AAA+_ATPase"/>
</dbReference>
<protein>
    <submittedName>
        <fullName evidence="6">ABC transporter ATP-binding protein</fullName>
    </submittedName>
</protein>
<keyword evidence="2" id="KW-0813">Transport</keyword>
<reference evidence="7" key="1">
    <citation type="journal article" date="2019" name="Int. J. Syst. Evol. Microbiol.">
        <title>The Global Catalogue of Microorganisms (GCM) 10K type strain sequencing project: providing services to taxonomists for standard genome sequencing and annotation.</title>
        <authorList>
            <consortium name="The Broad Institute Genomics Platform"/>
            <consortium name="The Broad Institute Genome Sequencing Center for Infectious Disease"/>
            <person name="Wu L."/>
            <person name="Ma J."/>
        </authorList>
    </citation>
    <scope>NUCLEOTIDE SEQUENCE [LARGE SCALE GENOMIC DNA]</scope>
    <source>
        <strain evidence="7">CCM 8903</strain>
    </source>
</reference>
<gene>
    <name evidence="6" type="ORF">ACFQ5J_11585</name>
</gene>
<keyword evidence="3" id="KW-0547">Nucleotide-binding</keyword>
<evidence type="ECO:0000256" key="3">
    <source>
        <dbReference type="ARBA" id="ARBA00022741"/>
    </source>
</evidence>
<dbReference type="PANTHER" id="PTHR42734:SF6">
    <property type="entry name" value="MOLYBDATE IMPORT ATP-BINDING PROTEIN MOLC"/>
    <property type="match status" value="1"/>
</dbReference>
<dbReference type="Proteomes" id="UP001597252">
    <property type="component" value="Unassembled WGS sequence"/>
</dbReference>
<dbReference type="SMART" id="SM00382">
    <property type="entry name" value="AAA"/>
    <property type="match status" value="1"/>
</dbReference>
<dbReference type="PROSITE" id="PS50893">
    <property type="entry name" value="ABC_TRANSPORTER_2"/>
    <property type="match status" value="1"/>
</dbReference>
<dbReference type="Pfam" id="PF00005">
    <property type="entry name" value="ABC_tran"/>
    <property type="match status" value="1"/>
</dbReference>
<comment type="similarity">
    <text evidence="1">Belongs to the ABC transporter superfamily.</text>
</comment>
<evidence type="ECO:0000256" key="4">
    <source>
        <dbReference type="ARBA" id="ARBA00022840"/>
    </source>
</evidence>
<dbReference type="Gene3D" id="3.40.50.300">
    <property type="entry name" value="P-loop containing nucleotide triphosphate hydrolases"/>
    <property type="match status" value="1"/>
</dbReference>
<evidence type="ECO:0000313" key="6">
    <source>
        <dbReference type="EMBL" id="MFD1485868.1"/>
    </source>
</evidence>
<name>A0ABW4E9G7_9LACO</name>
<dbReference type="GO" id="GO:0005524">
    <property type="term" value="F:ATP binding"/>
    <property type="evidence" value="ECO:0007669"/>
    <property type="project" value="UniProtKB-KW"/>
</dbReference>